<dbReference type="InterPro" id="IPR051422">
    <property type="entry name" value="AlkB_tRNA_MeTrf/Diox"/>
</dbReference>
<evidence type="ECO:0000256" key="2">
    <source>
        <dbReference type="ARBA" id="ARBA00022679"/>
    </source>
</evidence>
<dbReference type="GO" id="GO:0030488">
    <property type="term" value="P:tRNA methylation"/>
    <property type="evidence" value="ECO:0007669"/>
    <property type="project" value="TreeGrafter"/>
</dbReference>
<dbReference type="InterPro" id="IPR013216">
    <property type="entry name" value="Methyltransf_11"/>
</dbReference>
<dbReference type="OrthoDB" id="6379080at2759"/>
<dbReference type="PANTHER" id="PTHR13069:SF37">
    <property type="entry name" value="FIRE DANCER"/>
    <property type="match status" value="1"/>
</dbReference>
<dbReference type="Pfam" id="PF08241">
    <property type="entry name" value="Methyltransf_11"/>
    <property type="match status" value="1"/>
</dbReference>
<dbReference type="GO" id="GO:0008757">
    <property type="term" value="F:S-adenosylmethionine-dependent methyltransferase activity"/>
    <property type="evidence" value="ECO:0007669"/>
    <property type="project" value="InterPro"/>
</dbReference>
<dbReference type="GO" id="GO:0000049">
    <property type="term" value="F:tRNA binding"/>
    <property type="evidence" value="ECO:0007669"/>
    <property type="project" value="TreeGrafter"/>
</dbReference>
<dbReference type="SUPFAM" id="SSF53335">
    <property type="entry name" value="S-adenosyl-L-methionine-dependent methyltransferases"/>
    <property type="match status" value="1"/>
</dbReference>
<dbReference type="GO" id="GO:0005737">
    <property type="term" value="C:cytoplasm"/>
    <property type="evidence" value="ECO:0007669"/>
    <property type="project" value="TreeGrafter"/>
</dbReference>
<sequence length="319" mass="35999">MATNNNPETREDEHVHKVYSSIATHFSDTRYNPWPRVAEFLSSLPPGSLVADVGCGNGKYLGINKDVCVLGSDMCPELVAIARGRGHEALVCDCLELPYCSCTFDAAISIAVIHHLSTEERRKKALGEMARLLRPGGTPTSSCFVQIFYVFSEQDVMVPWHLQPHYSPGHDPTHSAKKKKEKRRRGKSKQSKTKTERGKDMEDIDDEKTDSSSHNKVVASSDLLRTPSPISLLMPTTSNTVEPVPSSKDNDFSVSSPHASSDDKHAFDLQQHGFRTFYRYYHVFVDKELIELCKRVPSLKILDYWYDHDNWCLLAQKLD</sequence>
<accession>A0A1X7VL96</accession>
<dbReference type="OMA" id="NHVEELH"/>
<keyword evidence="1" id="KW-0489">Methyltransferase</keyword>
<organism evidence="5">
    <name type="scientific">Amphimedon queenslandica</name>
    <name type="common">Sponge</name>
    <dbReference type="NCBI Taxonomy" id="400682"/>
    <lineage>
        <taxon>Eukaryota</taxon>
        <taxon>Metazoa</taxon>
        <taxon>Porifera</taxon>
        <taxon>Demospongiae</taxon>
        <taxon>Heteroscleromorpha</taxon>
        <taxon>Haplosclerida</taxon>
        <taxon>Niphatidae</taxon>
        <taxon>Amphimedon</taxon>
    </lineage>
</organism>
<dbReference type="PANTHER" id="PTHR13069">
    <property type="entry name" value="ALKYLATED DNA REPAIR PROTEIN ALKB HOMOLOG 8"/>
    <property type="match status" value="1"/>
</dbReference>
<evidence type="ECO:0000259" key="4">
    <source>
        <dbReference type="Pfam" id="PF08241"/>
    </source>
</evidence>
<dbReference type="GO" id="GO:0002098">
    <property type="term" value="P:tRNA wobble uridine modification"/>
    <property type="evidence" value="ECO:0007669"/>
    <property type="project" value="TreeGrafter"/>
</dbReference>
<dbReference type="InterPro" id="IPR029063">
    <property type="entry name" value="SAM-dependent_MTases_sf"/>
</dbReference>
<evidence type="ECO:0000256" key="1">
    <source>
        <dbReference type="ARBA" id="ARBA00022603"/>
    </source>
</evidence>
<dbReference type="GO" id="GO:0005634">
    <property type="term" value="C:nucleus"/>
    <property type="evidence" value="ECO:0007669"/>
    <property type="project" value="TreeGrafter"/>
</dbReference>
<keyword evidence="2" id="KW-0808">Transferase</keyword>
<evidence type="ECO:0000256" key="3">
    <source>
        <dbReference type="SAM" id="MobiDB-lite"/>
    </source>
</evidence>
<feature type="compositionally biased region" description="Basic residues" evidence="3">
    <location>
        <begin position="175"/>
        <end position="192"/>
    </location>
</feature>
<feature type="domain" description="Methyltransferase type 11" evidence="4">
    <location>
        <begin position="52"/>
        <end position="138"/>
    </location>
</feature>
<dbReference type="STRING" id="400682.A0A1X7VL96"/>
<dbReference type="InParanoid" id="A0A1X7VL96"/>
<evidence type="ECO:0000313" key="5">
    <source>
        <dbReference type="EnsemblMetazoa" id="Aqu2.1.41156_001"/>
    </source>
</evidence>
<name>A0A1X7VL96_AMPQE</name>
<dbReference type="CDD" id="cd02440">
    <property type="entry name" value="AdoMet_MTases"/>
    <property type="match status" value="1"/>
</dbReference>
<dbReference type="EnsemblMetazoa" id="Aqu2.1.41156_001">
    <property type="protein sequence ID" value="Aqu2.1.41156_001"/>
    <property type="gene ID" value="Aqu2.1.41156"/>
</dbReference>
<proteinExistence type="predicted"/>
<dbReference type="GO" id="GO:0106335">
    <property type="term" value="F:tRNA (5-carboxymethyluridine(34)-5-O)-methyltransferase activity"/>
    <property type="evidence" value="ECO:0007669"/>
    <property type="project" value="TreeGrafter"/>
</dbReference>
<dbReference type="Gene3D" id="3.40.50.150">
    <property type="entry name" value="Vaccinia Virus protein VP39"/>
    <property type="match status" value="1"/>
</dbReference>
<dbReference type="eggNOG" id="KOG1331">
    <property type="taxonomic scope" value="Eukaryota"/>
</dbReference>
<protein>
    <recommendedName>
        <fullName evidence="4">Methyltransferase type 11 domain-containing protein</fullName>
    </recommendedName>
</protein>
<reference evidence="5" key="1">
    <citation type="submission" date="2017-05" db="UniProtKB">
        <authorList>
            <consortium name="EnsemblMetazoa"/>
        </authorList>
    </citation>
    <scope>IDENTIFICATION</scope>
</reference>
<feature type="region of interest" description="Disordered" evidence="3">
    <location>
        <begin position="162"/>
        <end position="264"/>
    </location>
</feature>
<dbReference type="AlphaFoldDB" id="A0A1X7VL96"/>